<keyword evidence="2" id="KW-1185">Reference proteome</keyword>
<protein>
    <submittedName>
        <fullName evidence="1">Fimbrillin family protein</fullName>
    </submittedName>
</protein>
<dbReference type="InterPro" id="IPR042278">
    <property type="entry name" value="Mfa-like_1_N"/>
</dbReference>
<proteinExistence type="predicted"/>
<dbReference type="OrthoDB" id="1006244at2"/>
<dbReference type="KEGG" id="buy:D8S85_18810"/>
<dbReference type="AlphaFoldDB" id="A0A3Q9IQK6"/>
<evidence type="ECO:0000313" key="1">
    <source>
        <dbReference type="EMBL" id="AZS31393.1"/>
    </source>
</evidence>
<organism evidence="1 2">
    <name type="scientific">Butyricimonas faecalis</name>
    <dbReference type="NCBI Taxonomy" id="2093856"/>
    <lineage>
        <taxon>Bacteria</taxon>
        <taxon>Pseudomonadati</taxon>
        <taxon>Bacteroidota</taxon>
        <taxon>Bacteroidia</taxon>
        <taxon>Bacteroidales</taxon>
        <taxon>Odoribacteraceae</taxon>
        <taxon>Butyricimonas</taxon>
    </lineage>
</organism>
<gene>
    <name evidence="1" type="ORF">D8S85_18810</name>
</gene>
<reference evidence="1 2" key="1">
    <citation type="submission" date="2018-10" db="EMBL/GenBank/DDBJ databases">
        <title>Butyricimonas faecalis sp. nov., isolated from human faeces and emended description of the genus Butyricimonas.</title>
        <authorList>
            <person name="Le Roy T."/>
            <person name="Van der Smissen P."/>
            <person name="Paquot A."/>
            <person name="Delzenne N."/>
            <person name="Muccioli G."/>
            <person name="Collet J.-F."/>
            <person name="Cani P.D."/>
        </authorList>
    </citation>
    <scope>NUCLEOTIDE SEQUENCE [LARGE SCALE GENOMIC DNA]</scope>
    <source>
        <strain evidence="1 2">H184</strain>
    </source>
</reference>
<dbReference type="CDD" id="cd13120">
    <property type="entry name" value="BF2867_like_N"/>
    <property type="match status" value="1"/>
</dbReference>
<dbReference type="Gene3D" id="2.60.40.2620">
    <property type="entry name" value="Fimbrillin-like"/>
    <property type="match status" value="1"/>
</dbReference>
<name>A0A3Q9IQK6_9BACT</name>
<dbReference type="Proteomes" id="UP000270673">
    <property type="component" value="Chromosome"/>
</dbReference>
<dbReference type="PROSITE" id="PS51257">
    <property type="entry name" value="PROKAR_LIPOPROTEIN"/>
    <property type="match status" value="1"/>
</dbReference>
<dbReference type="Pfam" id="PF13149">
    <property type="entry name" value="Mfa_like_1"/>
    <property type="match status" value="1"/>
</dbReference>
<dbReference type="RefSeq" id="WP_106481987.1">
    <property type="nucleotide sequence ID" value="NZ_CP032819.1"/>
</dbReference>
<dbReference type="EMBL" id="CP032819">
    <property type="protein sequence ID" value="AZS31393.1"/>
    <property type="molecule type" value="Genomic_DNA"/>
</dbReference>
<dbReference type="Gene3D" id="2.60.40.2630">
    <property type="match status" value="1"/>
</dbReference>
<accession>A0A3Q9IQK6</accession>
<dbReference type="InterPro" id="IPR025049">
    <property type="entry name" value="Mfa-like_1"/>
</dbReference>
<evidence type="ECO:0000313" key="2">
    <source>
        <dbReference type="Proteomes" id="UP000270673"/>
    </source>
</evidence>
<dbReference type="CDD" id="cd13121">
    <property type="entry name" value="BF2867_like_C"/>
    <property type="match status" value="1"/>
</dbReference>
<sequence length="541" mass="59716">MKRTDSSKLWSYLCGRLSVLILAGGLLVACDKEETGGVTPLPDGKYPLQLTAKVAQPQTRAGGKDSWTGGEEIGVMLEGMLDPKKYVMDASGKAEPADAENTIYWQDPTKTRVTAWTPNVSNVDISNQRDGYADFDLLYASALGRYKQTVTLNFNHRMAKIEVTLAAGEGITEEEITGATVTFFGDSETDFSGGMVEPADQSDGEIAPYHDVTTKKYEAVMVPQNMKGKPLVRVDIGGKTFAYTPETDVAGNLEANKRYAYAITVKANGIDVQTVTGDTWSEGDKEDVVSLMNTYTADELKIGDFLYSDGTYSDGGLRKLYTDDSSEWDESIKPIDGKTCIGIVFHAGQHEHDDSDYSTTGIGQKKCRGYAVALQDATTTNIYCMWGVYNKELGLYPTYPGSNKRPNNIDYPDYDWSGYTNTRKIVNAAGGEQNLNKDTEAGYPAIWYAVVDYESKHPAPAKSSGWFLPSIGQMYRLYTQRKVLEKISVYDSLHGQYWSSSEEYGAPNYEALYVSFTYTIWTIDGGEKGSNDCYVRSILAF</sequence>